<evidence type="ECO:0000256" key="8">
    <source>
        <dbReference type="SAM" id="SignalP"/>
    </source>
</evidence>
<evidence type="ECO:0000256" key="4">
    <source>
        <dbReference type="ARBA" id="ARBA00022692"/>
    </source>
</evidence>
<dbReference type="OrthoDB" id="9922at2"/>
<name>A0A2K2H9R6_9BACT</name>
<evidence type="ECO:0000313" key="10">
    <source>
        <dbReference type="Proteomes" id="UP000236340"/>
    </source>
</evidence>
<dbReference type="GO" id="GO:0009279">
    <property type="term" value="C:cell outer membrane"/>
    <property type="evidence" value="ECO:0007669"/>
    <property type="project" value="UniProtKB-SubCell"/>
</dbReference>
<evidence type="ECO:0000256" key="3">
    <source>
        <dbReference type="ARBA" id="ARBA00022452"/>
    </source>
</evidence>
<dbReference type="InterPro" id="IPR005017">
    <property type="entry name" value="OMPP1/FadL/TodX"/>
</dbReference>
<feature type="chain" id="PRO_5014350476" evidence="8">
    <location>
        <begin position="21"/>
        <end position="424"/>
    </location>
</feature>
<dbReference type="PANTHER" id="PTHR35093">
    <property type="entry name" value="OUTER MEMBRANE PROTEIN NMB0088-RELATED"/>
    <property type="match status" value="1"/>
</dbReference>
<evidence type="ECO:0000313" key="9">
    <source>
        <dbReference type="EMBL" id="PNU20007.1"/>
    </source>
</evidence>
<keyword evidence="5 8" id="KW-0732">Signal</keyword>
<sequence length="424" mass="45504">MKKVYLLLILLFGNAGDLQASGFGVFTQGAAGLGQGNAVVAHSPGPSSLYFNPALLTEVSGTRVEAGTTLVYADRDFTSDLTGNRESGDDALQFPGTFYATHQFDDRWSAGLGLFLPFGLATEWDESWEGRYIATRSDLFTVNINPVIACRLSDRVSIAAGLDILYLDAELERQINSTGLGIILNPPGGFGPLTDAGQQFSGDGWGVGYNIGLLVRVSDRVNFGATFRSHIDVDVDGDLNFSIPPDAAVLASALTDTKGHADVRLPRQATFGLAWEASGQLTLEVGGRWEDWSSTDELRVNLDQPVLGQSSDVIPRDWNDTWAFNIGADYQLNDVVALRAGYLYSDNPVPAATFDPSVPDADAQLLTLGAGFSLDHWTLDLAYGFEYHRGRNKNNSVGAATGSAANGKYSTDLHLVAASLAYQF</sequence>
<keyword evidence="6" id="KW-0472">Membrane</keyword>
<comment type="caution">
    <text evidence="9">The sequence shown here is derived from an EMBL/GenBank/DDBJ whole genome shotgun (WGS) entry which is preliminary data.</text>
</comment>
<dbReference type="Pfam" id="PF03349">
    <property type="entry name" value="Toluene_X"/>
    <property type="match status" value="1"/>
</dbReference>
<keyword evidence="4" id="KW-0812">Transmembrane</keyword>
<evidence type="ECO:0000256" key="5">
    <source>
        <dbReference type="ARBA" id="ARBA00022729"/>
    </source>
</evidence>
<dbReference type="SUPFAM" id="SSF56935">
    <property type="entry name" value="Porins"/>
    <property type="match status" value="1"/>
</dbReference>
<dbReference type="PANTHER" id="PTHR35093:SF8">
    <property type="entry name" value="OUTER MEMBRANE PROTEIN NMB0088-RELATED"/>
    <property type="match status" value="1"/>
</dbReference>
<dbReference type="EMBL" id="PPFX01000019">
    <property type="protein sequence ID" value="PNU20007.1"/>
    <property type="molecule type" value="Genomic_DNA"/>
</dbReference>
<evidence type="ECO:0000256" key="2">
    <source>
        <dbReference type="ARBA" id="ARBA00008163"/>
    </source>
</evidence>
<dbReference type="RefSeq" id="WP_103115508.1">
    <property type="nucleotide sequence ID" value="NZ_PPFX01000019.1"/>
</dbReference>
<proteinExistence type="inferred from homology"/>
<feature type="signal peptide" evidence="8">
    <location>
        <begin position="1"/>
        <end position="20"/>
    </location>
</feature>
<keyword evidence="3" id="KW-1134">Transmembrane beta strand</keyword>
<dbReference type="GO" id="GO:0015483">
    <property type="term" value="F:long-chain fatty acid transporting porin activity"/>
    <property type="evidence" value="ECO:0007669"/>
    <property type="project" value="TreeGrafter"/>
</dbReference>
<gene>
    <name evidence="9" type="ORF">C2E25_09465</name>
</gene>
<dbReference type="Gene3D" id="2.40.160.60">
    <property type="entry name" value="Outer membrane protein transport protein (OMPP1/FadL/TodX)"/>
    <property type="match status" value="1"/>
</dbReference>
<reference evidence="9 10" key="1">
    <citation type="journal article" date="2018" name="Genome Announc.">
        <title>Genome Sequence of Geothermobacter sp. HR-1 Iron Reducer from the Loihi Seamount.</title>
        <authorList>
            <person name="Smith H."/>
            <person name="Abuyen K."/>
            <person name="Tremblay J."/>
            <person name="Savalia P."/>
            <person name="Perez-Rodriguez I."/>
            <person name="Emerson D."/>
            <person name="Tully B."/>
            <person name="Amend J."/>
        </authorList>
    </citation>
    <scope>NUCLEOTIDE SEQUENCE [LARGE SCALE GENOMIC DNA]</scope>
    <source>
        <strain evidence="9 10">HR-1</strain>
    </source>
</reference>
<comment type="similarity">
    <text evidence="2">Belongs to the OmpP1/FadL family.</text>
</comment>
<dbReference type="Proteomes" id="UP000236340">
    <property type="component" value="Unassembled WGS sequence"/>
</dbReference>
<accession>A0A2K2H9R6</accession>
<evidence type="ECO:0000256" key="7">
    <source>
        <dbReference type="ARBA" id="ARBA00023237"/>
    </source>
</evidence>
<protein>
    <submittedName>
        <fullName evidence="9">Aromatic hydrocarbon degradation protein</fullName>
    </submittedName>
</protein>
<comment type="subcellular location">
    <subcellularLocation>
        <location evidence="1">Cell outer membrane</location>
        <topology evidence="1">Multi-pass membrane protein</topology>
    </subcellularLocation>
</comment>
<evidence type="ECO:0000256" key="6">
    <source>
        <dbReference type="ARBA" id="ARBA00023136"/>
    </source>
</evidence>
<keyword evidence="7" id="KW-0998">Cell outer membrane</keyword>
<evidence type="ECO:0000256" key="1">
    <source>
        <dbReference type="ARBA" id="ARBA00004571"/>
    </source>
</evidence>
<organism evidence="9 10">
    <name type="scientific">Geothermobacter hydrogeniphilus</name>
    <dbReference type="NCBI Taxonomy" id="1969733"/>
    <lineage>
        <taxon>Bacteria</taxon>
        <taxon>Pseudomonadati</taxon>
        <taxon>Thermodesulfobacteriota</taxon>
        <taxon>Desulfuromonadia</taxon>
        <taxon>Desulfuromonadales</taxon>
        <taxon>Geothermobacteraceae</taxon>
        <taxon>Geothermobacter</taxon>
    </lineage>
</organism>
<dbReference type="AlphaFoldDB" id="A0A2K2H9R6"/>